<dbReference type="RefSeq" id="XP_033659589.1">
    <property type="nucleotide sequence ID" value="XM_033814757.1"/>
</dbReference>
<organism evidence="3 4">
    <name type="scientific">Zasmidium cellare ATCC 36951</name>
    <dbReference type="NCBI Taxonomy" id="1080233"/>
    <lineage>
        <taxon>Eukaryota</taxon>
        <taxon>Fungi</taxon>
        <taxon>Dikarya</taxon>
        <taxon>Ascomycota</taxon>
        <taxon>Pezizomycotina</taxon>
        <taxon>Dothideomycetes</taxon>
        <taxon>Dothideomycetidae</taxon>
        <taxon>Mycosphaerellales</taxon>
        <taxon>Mycosphaerellaceae</taxon>
        <taxon>Zasmidium</taxon>
    </lineage>
</organism>
<dbReference type="Proteomes" id="UP000799537">
    <property type="component" value="Unassembled WGS sequence"/>
</dbReference>
<dbReference type="AlphaFoldDB" id="A0A6A6BXP6"/>
<feature type="domain" description="Ubiquitin-like" evidence="2">
    <location>
        <begin position="65"/>
        <end position="146"/>
    </location>
</feature>
<evidence type="ECO:0000313" key="4">
    <source>
        <dbReference type="Proteomes" id="UP000799537"/>
    </source>
</evidence>
<feature type="compositionally biased region" description="Basic and acidic residues" evidence="1">
    <location>
        <begin position="172"/>
        <end position="192"/>
    </location>
</feature>
<keyword evidence="4" id="KW-1185">Reference proteome</keyword>
<dbReference type="Gene3D" id="3.10.20.90">
    <property type="entry name" value="Phosphatidylinositol 3-kinase Catalytic Subunit, Chain A, domain 1"/>
    <property type="match status" value="1"/>
</dbReference>
<dbReference type="EMBL" id="ML993651">
    <property type="protein sequence ID" value="KAF2158700.1"/>
    <property type="molecule type" value="Genomic_DNA"/>
</dbReference>
<proteinExistence type="predicted"/>
<evidence type="ECO:0000259" key="2">
    <source>
        <dbReference type="PROSITE" id="PS50053"/>
    </source>
</evidence>
<name>A0A6A6BXP6_ZASCE</name>
<gene>
    <name evidence="3" type="ORF">M409DRAFT_61420</name>
</gene>
<evidence type="ECO:0000313" key="3">
    <source>
        <dbReference type="EMBL" id="KAF2158700.1"/>
    </source>
</evidence>
<protein>
    <recommendedName>
        <fullName evidence="2">Ubiquitin-like domain-containing protein</fullName>
    </recommendedName>
</protein>
<feature type="compositionally biased region" description="Polar residues" evidence="1">
    <location>
        <begin position="1"/>
        <end position="18"/>
    </location>
</feature>
<evidence type="ECO:0000256" key="1">
    <source>
        <dbReference type="SAM" id="MobiDB-lite"/>
    </source>
</evidence>
<sequence>MAHITETSGFTVDGSSECSNTMTTTGSRSRRHSTGSTQQDSDSYSTKQALASNDILNLLDATDYFHVTMFNIRQNTQYQLKVKESTTVTELAKMVQEEEAIQMRRLNLLQHNVVRIFCGYADDGKRDETLGNLGIKDGDRINIVVKTEVAYFPRSEWYRADDGSVMLGGDAQQRHRELERQRIQDRRDSGLS</sequence>
<dbReference type="SUPFAM" id="SSF54236">
    <property type="entry name" value="Ubiquitin-like"/>
    <property type="match status" value="1"/>
</dbReference>
<dbReference type="CDD" id="cd17039">
    <property type="entry name" value="Ubl_ubiquitin_like"/>
    <property type="match status" value="1"/>
</dbReference>
<reference evidence="3" key="1">
    <citation type="journal article" date="2020" name="Stud. Mycol.">
        <title>101 Dothideomycetes genomes: a test case for predicting lifestyles and emergence of pathogens.</title>
        <authorList>
            <person name="Haridas S."/>
            <person name="Albert R."/>
            <person name="Binder M."/>
            <person name="Bloem J."/>
            <person name="Labutti K."/>
            <person name="Salamov A."/>
            <person name="Andreopoulos B."/>
            <person name="Baker S."/>
            <person name="Barry K."/>
            <person name="Bills G."/>
            <person name="Bluhm B."/>
            <person name="Cannon C."/>
            <person name="Castanera R."/>
            <person name="Culley D."/>
            <person name="Daum C."/>
            <person name="Ezra D."/>
            <person name="Gonzalez J."/>
            <person name="Henrissat B."/>
            <person name="Kuo A."/>
            <person name="Liang C."/>
            <person name="Lipzen A."/>
            <person name="Lutzoni F."/>
            <person name="Magnuson J."/>
            <person name="Mondo S."/>
            <person name="Nolan M."/>
            <person name="Ohm R."/>
            <person name="Pangilinan J."/>
            <person name="Park H.-J."/>
            <person name="Ramirez L."/>
            <person name="Alfaro M."/>
            <person name="Sun H."/>
            <person name="Tritt A."/>
            <person name="Yoshinaga Y."/>
            <person name="Zwiers L.-H."/>
            <person name="Turgeon B."/>
            <person name="Goodwin S."/>
            <person name="Spatafora J."/>
            <person name="Crous P."/>
            <person name="Grigoriev I."/>
        </authorList>
    </citation>
    <scope>NUCLEOTIDE SEQUENCE</scope>
    <source>
        <strain evidence="3">ATCC 36951</strain>
    </source>
</reference>
<dbReference type="GeneID" id="54568029"/>
<accession>A0A6A6BXP6</accession>
<feature type="region of interest" description="Disordered" evidence="1">
    <location>
        <begin position="169"/>
        <end position="192"/>
    </location>
</feature>
<dbReference type="PROSITE" id="PS50053">
    <property type="entry name" value="UBIQUITIN_2"/>
    <property type="match status" value="1"/>
</dbReference>
<dbReference type="InterPro" id="IPR000626">
    <property type="entry name" value="Ubiquitin-like_dom"/>
</dbReference>
<dbReference type="InterPro" id="IPR029071">
    <property type="entry name" value="Ubiquitin-like_domsf"/>
</dbReference>
<feature type="region of interest" description="Disordered" evidence="1">
    <location>
        <begin position="1"/>
        <end position="45"/>
    </location>
</feature>